<dbReference type="Gene3D" id="1.10.10.1830">
    <property type="entry name" value="Non-ribosomal peptide synthase, adenylation domain"/>
    <property type="match status" value="1"/>
</dbReference>
<dbReference type="PANTHER" id="PTHR45527:SF10">
    <property type="entry name" value="PYOCHELIN SYNTHASE PCHF"/>
    <property type="match status" value="1"/>
</dbReference>
<comment type="pathway">
    <text evidence="1">Siderophore biosynthesis.</text>
</comment>
<dbReference type="Gene3D" id="3.30.559.10">
    <property type="entry name" value="Chloramphenicol acetyltransferase-like domain"/>
    <property type="match status" value="1"/>
</dbReference>
<evidence type="ECO:0000256" key="4">
    <source>
        <dbReference type="ARBA" id="ARBA00022598"/>
    </source>
</evidence>
<dbReference type="InterPro" id="IPR041464">
    <property type="entry name" value="TubC_N"/>
</dbReference>
<keyword evidence="4" id="KW-0436">Ligase</keyword>
<evidence type="ECO:0000259" key="6">
    <source>
        <dbReference type="PROSITE" id="PS50075"/>
    </source>
</evidence>
<dbReference type="InterPro" id="IPR010071">
    <property type="entry name" value="AA_adenyl_dom"/>
</dbReference>
<dbReference type="InterPro" id="IPR023213">
    <property type="entry name" value="CAT-like_dom_sf"/>
</dbReference>
<gene>
    <name evidence="7" type="ORF">HND93_32185</name>
</gene>
<comment type="caution">
    <text evidence="7">The sequence shown here is derived from an EMBL/GenBank/DDBJ whole genome shotgun (WGS) entry which is preliminary data.</text>
</comment>
<evidence type="ECO:0000313" key="8">
    <source>
        <dbReference type="Proteomes" id="UP000584642"/>
    </source>
</evidence>
<dbReference type="Gene3D" id="3.40.50.1820">
    <property type="entry name" value="alpha/beta hydrolase"/>
    <property type="match status" value="1"/>
</dbReference>
<dbReference type="InterPro" id="IPR020806">
    <property type="entry name" value="PKS_PP-bd"/>
</dbReference>
<dbReference type="InterPro" id="IPR044894">
    <property type="entry name" value="TubC_N_sf"/>
</dbReference>
<dbReference type="SMART" id="SM00823">
    <property type="entry name" value="PKS_PP"/>
    <property type="match status" value="1"/>
</dbReference>
<dbReference type="InterPro" id="IPR029058">
    <property type="entry name" value="AB_hydrolase_fold"/>
</dbReference>
<dbReference type="PROSITE" id="PS50075">
    <property type="entry name" value="CARRIER"/>
    <property type="match status" value="1"/>
</dbReference>
<dbReference type="Gene3D" id="3.30.559.30">
    <property type="entry name" value="Nonribosomal peptide synthetase, condensation domain"/>
    <property type="match status" value="1"/>
</dbReference>
<dbReference type="SUPFAM" id="SSF53335">
    <property type="entry name" value="S-adenosyl-L-methionine-dependent methyltransferases"/>
    <property type="match status" value="1"/>
</dbReference>
<evidence type="ECO:0000256" key="3">
    <source>
        <dbReference type="ARBA" id="ARBA00022553"/>
    </source>
</evidence>
<name>A0ABX2TJE6_9PROT</name>
<dbReference type="InterPro" id="IPR009081">
    <property type="entry name" value="PP-bd_ACP"/>
</dbReference>
<dbReference type="InterPro" id="IPR001031">
    <property type="entry name" value="Thioesterase"/>
</dbReference>
<dbReference type="Gene3D" id="3.30.300.30">
    <property type="match status" value="2"/>
</dbReference>
<protein>
    <submittedName>
        <fullName evidence="7">Amino acid adenylation domain-containing protein</fullName>
    </submittedName>
</protein>
<evidence type="ECO:0000313" key="7">
    <source>
        <dbReference type="EMBL" id="NYZ24388.1"/>
    </source>
</evidence>
<dbReference type="NCBIfam" id="TIGR01733">
    <property type="entry name" value="AA-adenyl-dom"/>
    <property type="match status" value="1"/>
</dbReference>
<dbReference type="Pfam" id="PF18563">
    <property type="entry name" value="TubC_N"/>
    <property type="match status" value="1"/>
</dbReference>
<keyword evidence="5" id="KW-0677">Repeat</keyword>
<dbReference type="Gene3D" id="2.30.38.10">
    <property type="entry name" value="Luciferase, Domain 3"/>
    <property type="match status" value="1"/>
</dbReference>
<dbReference type="Gene3D" id="1.10.1200.10">
    <property type="entry name" value="ACP-like"/>
    <property type="match status" value="1"/>
</dbReference>
<evidence type="ECO:0000256" key="5">
    <source>
        <dbReference type="ARBA" id="ARBA00022737"/>
    </source>
</evidence>
<dbReference type="RefSeq" id="WP_180286157.1">
    <property type="nucleotide sequence ID" value="NZ_JABFDB010000039.1"/>
</dbReference>
<dbReference type="InterPro" id="IPR000873">
    <property type="entry name" value="AMP-dep_synth/lig_dom"/>
</dbReference>
<accession>A0ABX2TJE6</accession>
<keyword evidence="2" id="KW-0596">Phosphopantetheine</keyword>
<dbReference type="InterPro" id="IPR029063">
    <property type="entry name" value="SAM-dependent_MTases_sf"/>
</dbReference>
<dbReference type="Proteomes" id="UP000584642">
    <property type="component" value="Unassembled WGS sequence"/>
</dbReference>
<dbReference type="CDD" id="cd19535">
    <property type="entry name" value="Cyc_NRPS"/>
    <property type="match status" value="1"/>
</dbReference>
<dbReference type="SUPFAM" id="SSF56801">
    <property type="entry name" value="Acetyl-CoA synthetase-like"/>
    <property type="match status" value="1"/>
</dbReference>
<dbReference type="InterPro" id="IPR057737">
    <property type="entry name" value="Condensation_MtbB-like"/>
</dbReference>
<dbReference type="SUPFAM" id="SSF52777">
    <property type="entry name" value="CoA-dependent acyltransferases"/>
    <property type="match status" value="2"/>
</dbReference>
<evidence type="ECO:0000256" key="1">
    <source>
        <dbReference type="ARBA" id="ARBA00004924"/>
    </source>
</evidence>
<dbReference type="Pfam" id="PF00975">
    <property type="entry name" value="Thioesterase"/>
    <property type="match status" value="1"/>
</dbReference>
<proteinExistence type="predicted"/>
<dbReference type="EMBL" id="JABFDB010000039">
    <property type="protein sequence ID" value="NYZ24388.1"/>
    <property type="molecule type" value="Genomic_DNA"/>
</dbReference>
<dbReference type="Gene3D" id="3.40.50.980">
    <property type="match status" value="2"/>
</dbReference>
<dbReference type="Pfam" id="PF00501">
    <property type="entry name" value="AMP-binding"/>
    <property type="match status" value="1"/>
</dbReference>
<reference evidence="7 8" key="1">
    <citation type="submission" date="2020-05" db="EMBL/GenBank/DDBJ databases">
        <title>Azospirillum oleiclasticum sp. nov, a nitrogen-fixing and heavy crude oil-emulsifying bacterium isolated from the crude oil of Yumen Oilfield.</title>
        <authorList>
            <person name="Wu D."/>
            <person name="Cai M."/>
            <person name="Zhang X."/>
        </authorList>
    </citation>
    <scope>NUCLEOTIDE SEQUENCE [LARGE SCALE GENOMIC DNA]</scope>
    <source>
        <strain evidence="7 8">ROY-1-1-2</strain>
    </source>
</reference>
<sequence length="1791" mass="192284">MKALELVAHLETLGVSFWEEGGELRFRAPHGVMTPERRSAVRENRQAVIGHLRRRAEATAIRPDPDLRCEPFPLTDVQAAYLLGRQDVFAYGGVGSQIYVELRMEAVDPPRLERAWNRLVARHDMLRARILAEGYQQVAAEVSPYTVAVQDLRSTEPGARATAVADLRARMAHRPFTIDRWPLFELAVTLAPDHALVHFAIDFLIADFMSVQLLLSELAALYREPERELPALTLTFRDYVLADRTDRDGGPHVRDRDYWLGRLDALPPAPDLPLSPRGDTGTAGFRRLGLVLDRDSWAGLRMRAGDHCVTPTVAVLAAYAAILGRWSRGRSFSLNLTLLNRRPLHAEVEALVGDFTSVGLLAVEPPDDRTFTALARAVQDQLWRDMDHRLFSGVEVMRELARRRGQGAALMPVVFTSTIGLDETGTDLGEPVFGLSQTPQVWIDCQAIERAGTLVLQWDVRDGVLSEGVPDAMFAAMDGLLRALAAGEGAWMEATPLPLPPEQAEARRAANDTAAPAPEGPLHGGFLVWAAMAPERSAVIGDGEIVSYGALAAAAGGIARTLLDHGCAPGSLVAVALEKGWRQVAAVLGILMAGGAYLPIDTSQPVARRDRILEDAGARLALGRPDGVWPETVRVLDPATLPPAPPPPAPAGIGADTLAYVIYTSGSTGTPKGVMIAHGAALNTVVDINRILDVGSDDRVFGLASLGFDLSVYDIFGPLAAGGALVLPRADRRDDPAYWRALIEDHRVTVWNSVPAQMQMLRDVLIAERGRRSLPLTRVMLSGDWIPLGLTAWLRDHLPDVALYGLGGATEASIWSILHPIGEAPPDWPSVPYGRPLANQSFHVLDRDLRPCPDWVVGELHIGGLGLAIGYLGDAARTAERFIHHPVTGERLYRTGDLGRYRPGGLIEFLGREDSQVKIRGYRIELAEIEAALQASPGVATAAVLVEGDDPMERQLVAFAQPAPAAGSPLPVPDHQPFDAAESTAAVAFSGALDHVARLSFARAIGEAGGLPETGPWGDAETILDSVGVIPALRRLARRWLVLLAGAGFLRERGGQYESAGRPGDAEIAAAWDEVERLRALHGYGDVVPRYLALAARETVAMLRGAIAPTELFFPEGRGEFVQAAYAESLVGRRINAAVIDLVRGAARPGRGPLRVLEVGAGVGGTSAALIPALADLEVDYLFTDVSRFFLNRAAEVFADHAFVRTGLFDINADPREQGHRPNSQDVIVACNVLHNATDLPAVLRALGRLLRPGGRLVVVETVEEIAWTMASMEFMVGDDAFADQRGLSDRIFLDEAGWSALLADAAGSPTVVLPRADDPIAAVGQRVFAVCFKTDLAELDEAGLRAQLAERLPIYMVPRRLEVVDALPLTANGKVDRKALRAWVARDAGPSARESAAPADELERRLAALWGEVLGLERVGRHDDFFQIGGDSLLISQLTSRLHSRFPEAGHLLFSQTMRQILRQPTIAELAAFLRQASPLSEEELAEAAPASALTPLGDLTGDPACVLVHELGGTMAPYLHLNHALGERLPLAGLAVTKVAAYLERDPATLVDDLADEYATLLAPHPPARLVGYGLGGLLAVAVAGRLAERGVPVPALTVVGSCGAPHAVLDDLALEYAFCRFIGADPGRAGYPADDAPVRAALRAAGRGGMIADGTMAALADHPAAGPALRSLLAMPAEERLDRIAAAMVLDRADIDALGYARTHLSLFRHSLAAYAHFRPGLHAGDIQLLLPENPEPALPWLEEDVAGFWRGLCLGDLRVHAIPGGHFSCLKPPHVAAVARLVVEPVA</sequence>
<dbReference type="SUPFAM" id="SSF53474">
    <property type="entry name" value="alpha/beta-Hydrolases"/>
    <property type="match status" value="1"/>
</dbReference>
<dbReference type="Pfam" id="PF00550">
    <property type="entry name" value="PP-binding"/>
    <property type="match status" value="1"/>
</dbReference>
<organism evidence="7 8">
    <name type="scientific">Azospirillum oleiclasticum</name>
    <dbReference type="NCBI Taxonomy" id="2735135"/>
    <lineage>
        <taxon>Bacteria</taxon>
        <taxon>Pseudomonadati</taxon>
        <taxon>Pseudomonadota</taxon>
        <taxon>Alphaproteobacteria</taxon>
        <taxon>Rhodospirillales</taxon>
        <taxon>Azospirillaceae</taxon>
        <taxon>Azospirillum</taxon>
    </lineage>
</organism>
<dbReference type="InterPro" id="IPR013217">
    <property type="entry name" value="Methyltransf_12"/>
</dbReference>
<dbReference type="Pfam" id="PF08242">
    <property type="entry name" value="Methyltransf_12"/>
    <property type="match status" value="1"/>
</dbReference>
<dbReference type="InterPro" id="IPR036736">
    <property type="entry name" value="ACP-like_sf"/>
</dbReference>
<dbReference type="PANTHER" id="PTHR45527">
    <property type="entry name" value="NONRIBOSOMAL PEPTIDE SYNTHETASE"/>
    <property type="match status" value="1"/>
</dbReference>
<dbReference type="InterPro" id="IPR020845">
    <property type="entry name" value="AMP-binding_CS"/>
</dbReference>
<dbReference type="InterPro" id="IPR045851">
    <property type="entry name" value="AMP-bd_C_sf"/>
</dbReference>
<keyword evidence="8" id="KW-1185">Reference proteome</keyword>
<dbReference type="PROSITE" id="PS00455">
    <property type="entry name" value="AMP_BINDING"/>
    <property type="match status" value="1"/>
</dbReference>
<dbReference type="CDD" id="cd02440">
    <property type="entry name" value="AdoMet_MTases"/>
    <property type="match status" value="1"/>
</dbReference>
<dbReference type="InterPro" id="IPR001242">
    <property type="entry name" value="Condensation_dom"/>
</dbReference>
<dbReference type="Gene3D" id="3.40.50.150">
    <property type="entry name" value="Vaccinia Virus protein VP39"/>
    <property type="match status" value="1"/>
</dbReference>
<dbReference type="Pfam" id="PF00668">
    <property type="entry name" value="Condensation"/>
    <property type="match status" value="1"/>
</dbReference>
<keyword evidence="3" id="KW-0597">Phosphoprotein</keyword>
<evidence type="ECO:0000256" key="2">
    <source>
        <dbReference type="ARBA" id="ARBA00022450"/>
    </source>
</evidence>
<feature type="domain" description="Carrier" evidence="6">
    <location>
        <begin position="1398"/>
        <end position="1479"/>
    </location>
</feature>
<dbReference type="SUPFAM" id="SSF47336">
    <property type="entry name" value="ACP-like"/>
    <property type="match status" value="1"/>
</dbReference>